<reference evidence="1" key="1">
    <citation type="submission" date="2023-12" db="EMBL/GenBank/DDBJ databases">
        <title>Genome assembly of Anisodus tanguticus.</title>
        <authorList>
            <person name="Wang Y.-J."/>
        </authorList>
    </citation>
    <scope>NUCLEOTIDE SEQUENCE</scope>
    <source>
        <strain evidence="1">KB-2021</strain>
        <tissue evidence="1">Leaf</tissue>
    </source>
</reference>
<organism evidence="1 2">
    <name type="scientific">Anisodus tanguticus</name>
    <dbReference type="NCBI Taxonomy" id="243964"/>
    <lineage>
        <taxon>Eukaryota</taxon>
        <taxon>Viridiplantae</taxon>
        <taxon>Streptophyta</taxon>
        <taxon>Embryophyta</taxon>
        <taxon>Tracheophyta</taxon>
        <taxon>Spermatophyta</taxon>
        <taxon>Magnoliopsida</taxon>
        <taxon>eudicotyledons</taxon>
        <taxon>Gunneridae</taxon>
        <taxon>Pentapetalae</taxon>
        <taxon>asterids</taxon>
        <taxon>lamiids</taxon>
        <taxon>Solanales</taxon>
        <taxon>Solanaceae</taxon>
        <taxon>Solanoideae</taxon>
        <taxon>Hyoscyameae</taxon>
        <taxon>Anisodus</taxon>
    </lineage>
</organism>
<evidence type="ECO:0000313" key="1">
    <source>
        <dbReference type="EMBL" id="KAK4378775.1"/>
    </source>
</evidence>
<dbReference type="AlphaFoldDB" id="A0AAE1VY11"/>
<dbReference type="Proteomes" id="UP001291623">
    <property type="component" value="Unassembled WGS sequence"/>
</dbReference>
<protein>
    <submittedName>
        <fullName evidence="1">Uncharacterized protein</fullName>
    </submittedName>
</protein>
<name>A0AAE1VY11_9SOLA</name>
<evidence type="ECO:0000313" key="2">
    <source>
        <dbReference type="Proteomes" id="UP001291623"/>
    </source>
</evidence>
<comment type="caution">
    <text evidence="1">The sequence shown here is derived from an EMBL/GenBank/DDBJ whole genome shotgun (WGS) entry which is preliminary data.</text>
</comment>
<dbReference type="EMBL" id="JAVYJV010000001">
    <property type="protein sequence ID" value="KAK4378775.1"/>
    <property type="molecule type" value="Genomic_DNA"/>
</dbReference>
<proteinExistence type="predicted"/>
<accession>A0AAE1VY11</accession>
<gene>
    <name evidence="1" type="ORF">RND71_000637</name>
</gene>
<sequence length="135" mass="15772">MGFQGRYERLGGVEERVIAIRPRRCWLINKMNGRFRGIKLSRTRKLNWKAFSSLVKLPRRIARIYGEIVKKNEEYGRCINAEYVIIVKLEEDENFVDVVNPCTRKETPALGDSNMRNLKCCSWRGRATSDVMFPS</sequence>
<keyword evidence="2" id="KW-1185">Reference proteome</keyword>